<evidence type="ECO:0000313" key="1">
    <source>
        <dbReference type="EMBL" id="KAH7964743.1"/>
    </source>
</evidence>
<evidence type="ECO:0000313" key="2">
    <source>
        <dbReference type="Proteomes" id="UP000821865"/>
    </source>
</evidence>
<reference evidence="1" key="1">
    <citation type="submission" date="2020-05" db="EMBL/GenBank/DDBJ databases">
        <title>Large-scale comparative analyses of tick genomes elucidate their genetic diversity and vector capacities.</title>
        <authorList>
            <person name="Jia N."/>
            <person name="Wang J."/>
            <person name="Shi W."/>
            <person name="Du L."/>
            <person name="Sun Y."/>
            <person name="Zhan W."/>
            <person name="Jiang J."/>
            <person name="Wang Q."/>
            <person name="Zhang B."/>
            <person name="Ji P."/>
            <person name="Sakyi L.B."/>
            <person name="Cui X."/>
            <person name="Yuan T."/>
            <person name="Jiang B."/>
            <person name="Yang W."/>
            <person name="Lam T.T.-Y."/>
            <person name="Chang Q."/>
            <person name="Ding S."/>
            <person name="Wang X."/>
            <person name="Zhu J."/>
            <person name="Ruan X."/>
            <person name="Zhao L."/>
            <person name="Wei J."/>
            <person name="Que T."/>
            <person name="Du C."/>
            <person name="Cheng J."/>
            <person name="Dai P."/>
            <person name="Han X."/>
            <person name="Huang E."/>
            <person name="Gao Y."/>
            <person name="Liu J."/>
            <person name="Shao H."/>
            <person name="Ye R."/>
            <person name="Li L."/>
            <person name="Wei W."/>
            <person name="Wang X."/>
            <person name="Wang C."/>
            <person name="Yang T."/>
            <person name="Huo Q."/>
            <person name="Li W."/>
            <person name="Guo W."/>
            <person name="Chen H."/>
            <person name="Zhou L."/>
            <person name="Ni X."/>
            <person name="Tian J."/>
            <person name="Zhou Y."/>
            <person name="Sheng Y."/>
            <person name="Liu T."/>
            <person name="Pan Y."/>
            <person name="Xia L."/>
            <person name="Li J."/>
            <person name="Zhao F."/>
            <person name="Cao W."/>
        </authorList>
    </citation>
    <scope>NUCLEOTIDE SEQUENCE</scope>
    <source>
        <strain evidence="1">Dsil-2018</strain>
    </source>
</reference>
<sequence>MAGKGSRSRRGRANSDPFTILQWNCRGFKARTKRAALRLHLESYSHLPAVVALQEPGEHVALTNCTVYQRDAQTALCVHRNYTANSVDLDCDPLYSCVMVTLLPLRKQDPSIHILNIYSSPKQPNVTYADVFSKALTVAGREPLVIVGDFNAPSPHWGYRKEERRGRKLAELISTMGLTIQTDPAHPTRIGNSVTRDTCPDLTLTNHQSPRTSDMQRGSIPRKPSAVTTAFFSSQSERTPLPVPTTKRNFRTGPNSGYATWSQNLVTSLYQTEQTVQLSEATPAVDNHLRHLWEARHSLVRQWRRQKHNRQLKIRIAALTQEADEYAAQLADSNWVERCNTAAKQMSNRNTWRLFRALIDPSQTRTETQKHLQRAFHAYAGDADKLARALRDRYLCSQQDPLGLAEQHILTGHSLDDGACNVFARITRAILHGASKTRGQFLRRRVTGLGAKGGSANMCQCHQRGPNGSREDARQDLRQSARFYKEHSRSVNYCSAPDRTAGLQTGRSSNTPRAPHTCEAATRGRATRKASSVVGVKNASRVQSAHGCEWAHTPQCAQLKAAYKKGRRVNLAEAERDAPAAALLRICGGEAKRVPAVTDSVATESVGMPFRKERARTRLQTLAQFRLPSLDIRSVLRSRVAGASATSRAPGITTPGCAARTPVIHILRGVVVDWICNFQAGTPRARKLETRHRCGCPMQPFVFPNVLRGHKSVHLAVVYIAPYSHVTPSWPRQTALQF</sequence>
<name>A0ACB8D9Q4_DERSI</name>
<gene>
    <name evidence="1" type="ORF">HPB49_001112</name>
</gene>
<protein>
    <submittedName>
        <fullName evidence="1">Uncharacterized protein</fullName>
    </submittedName>
</protein>
<proteinExistence type="predicted"/>
<comment type="caution">
    <text evidence="1">The sequence shown here is derived from an EMBL/GenBank/DDBJ whole genome shotgun (WGS) entry which is preliminary data.</text>
</comment>
<dbReference type="Proteomes" id="UP000821865">
    <property type="component" value="Chromosome 2"/>
</dbReference>
<dbReference type="EMBL" id="CM023471">
    <property type="protein sequence ID" value="KAH7964743.1"/>
    <property type="molecule type" value="Genomic_DNA"/>
</dbReference>
<organism evidence="1 2">
    <name type="scientific">Dermacentor silvarum</name>
    <name type="common">Tick</name>
    <dbReference type="NCBI Taxonomy" id="543639"/>
    <lineage>
        <taxon>Eukaryota</taxon>
        <taxon>Metazoa</taxon>
        <taxon>Ecdysozoa</taxon>
        <taxon>Arthropoda</taxon>
        <taxon>Chelicerata</taxon>
        <taxon>Arachnida</taxon>
        <taxon>Acari</taxon>
        <taxon>Parasitiformes</taxon>
        <taxon>Ixodida</taxon>
        <taxon>Ixodoidea</taxon>
        <taxon>Ixodidae</taxon>
        <taxon>Rhipicephalinae</taxon>
        <taxon>Dermacentor</taxon>
    </lineage>
</organism>
<keyword evidence="2" id="KW-1185">Reference proteome</keyword>
<accession>A0ACB8D9Q4</accession>